<dbReference type="SUPFAM" id="SSF53474">
    <property type="entry name" value="alpha/beta-Hydrolases"/>
    <property type="match status" value="1"/>
</dbReference>
<name>A0ABY3A9D3_9FLAO</name>
<keyword evidence="3" id="KW-1185">Reference proteome</keyword>
<dbReference type="Proteomes" id="UP000315363">
    <property type="component" value="Unassembled WGS sequence"/>
</dbReference>
<dbReference type="EMBL" id="VHIF01000001">
    <property type="protein sequence ID" value="TQO37053.1"/>
    <property type="molecule type" value="Genomic_DNA"/>
</dbReference>
<evidence type="ECO:0000313" key="2">
    <source>
        <dbReference type="EMBL" id="TQO37053.1"/>
    </source>
</evidence>
<dbReference type="Pfam" id="PF00561">
    <property type="entry name" value="Abhydrolase_1"/>
    <property type="match status" value="1"/>
</dbReference>
<dbReference type="PANTHER" id="PTHR43798">
    <property type="entry name" value="MONOACYLGLYCEROL LIPASE"/>
    <property type="match status" value="1"/>
</dbReference>
<dbReference type="InterPro" id="IPR050266">
    <property type="entry name" value="AB_hydrolase_sf"/>
</dbReference>
<evidence type="ECO:0000313" key="3">
    <source>
        <dbReference type="Proteomes" id="UP000315363"/>
    </source>
</evidence>
<proteinExistence type="predicted"/>
<accession>A0ABY3A9D3</accession>
<dbReference type="Gene3D" id="3.40.50.1820">
    <property type="entry name" value="alpha/beta hydrolase"/>
    <property type="match status" value="1"/>
</dbReference>
<sequence>MPHLDQLKNVFRVITYSRRYNYPNNNGYKEGTPFNPMTEARDLERLINGIGVDKFHLIGHSYGGLIAIAYANKHQDKLKSLIVSEPPMLNIEGCAESLRITNERLIEKVGAAFKTNDSTLVMKSIFEFFVGKDIQNDIPTEALNTLKANLIDMKALLNSENPFPNFNTEFDLPVMIFTSEHTMPILRCTNEILIGNMPNAKYVHISDSTHDMWMSQPEIMSNHVRSFISQQ</sequence>
<evidence type="ECO:0000259" key="1">
    <source>
        <dbReference type="Pfam" id="PF00561"/>
    </source>
</evidence>
<dbReference type="InterPro" id="IPR000073">
    <property type="entry name" value="AB_hydrolase_1"/>
</dbReference>
<feature type="domain" description="AB hydrolase-1" evidence="1">
    <location>
        <begin position="3"/>
        <end position="210"/>
    </location>
</feature>
<organism evidence="2 3">
    <name type="scientific">Arenibacter algicola</name>
    <dbReference type="NCBI Taxonomy" id="616991"/>
    <lineage>
        <taxon>Bacteria</taxon>
        <taxon>Pseudomonadati</taxon>
        <taxon>Bacteroidota</taxon>
        <taxon>Flavobacteriia</taxon>
        <taxon>Flavobacteriales</taxon>
        <taxon>Flavobacteriaceae</taxon>
        <taxon>Arenibacter</taxon>
    </lineage>
</organism>
<reference evidence="2 3" key="1">
    <citation type="submission" date="2019-06" db="EMBL/GenBank/DDBJ databases">
        <title>A large-scale integrated study on North Sea by COGITO (Coastal Microbe Genomic &amp; Taxonomic Observatory).</title>
        <authorList>
            <person name="Teeling H."/>
        </authorList>
    </citation>
    <scope>NUCLEOTIDE SEQUENCE [LARGE SCALE GENOMIC DNA]</scope>
    <source>
        <strain evidence="2 3">MAR_2009_79</strain>
    </source>
</reference>
<gene>
    <name evidence="2" type="ORF">GQ41_1648</name>
</gene>
<comment type="caution">
    <text evidence="2">The sequence shown here is derived from an EMBL/GenBank/DDBJ whole genome shotgun (WGS) entry which is preliminary data.</text>
</comment>
<protein>
    <submittedName>
        <fullName evidence="2">Pimeloyl-ACP methyl ester carboxylesterase</fullName>
    </submittedName>
</protein>
<dbReference type="InterPro" id="IPR029058">
    <property type="entry name" value="AB_hydrolase_fold"/>
</dbReference>